<accession>A0A0B2V8A5</accession>
<keyword evidence="1" id="KW-1133">Transmembrane helix</keyword>
<proteinExistence type="predicted"/>
<feature type="signal peptide" evidence="2">
    <location>
        <begin position="1"/>
        <end position="26"/>
    </location>
</feature>
<feature type="transmembrane region" description="Helical" evidence="1">
    <location>
        <begin position="90"/>
        <end position="109"/>
    </location>
</feature>
<gene>
    <name evidence="3" type="ORF">Tcan_04371</name>
</gene>
<dbReference type="Proteomes" id="UP000031036">
    <property type="component" value="Unassembled WGS sequence"/>
</dbReference>
<organism evidence="3 4">
    <name type="scientific">Toxocara canis</name>
    <name type="common">Canine roundworm</name>
    <dbReference type="NCBI Taxonomy" id="6265"/>
    <lineage>
        <taxon>Eukaryota</taxon>
        <taxon>Metazoa</taxon>
        <taxon>Ecdysozoa</taxon>
        <taxon>Nematoda</taxon>
        <taxon>Chromadorea</taxon>
        <taxon>Rhabditida</taxon>
        <taxon>Spirurina</taxon>
        <taxon>Ascaridomorpha</taxon>
        <taxon>Ascaridoidea</taxon>
        <taxon>Toxocaridae</taxon>
        <taxon>Toxocara</taxon>
    </lineage>
</organism>
<keyword evidence="2" id="KW-0732">Signal</keyword>
<keyword evidence="1" id="KW-0812">Transmembrane</keyword>
<name>A0A0B2V8A5_TOXCA</name>
<feature type="chain" id="PRO_5002076971" description="Transmembrane protein" evidence="2">
    <location>
        <begin position="27"/>
        <end position="142"/>
    </location>
</feature>
<comment type="caution">
    <text evidence="3">The sequence shown here is derived from an EMBL/GenBank/DDBJ whole genome shotgun (WGS) entry which is preliminary data.</text>
</comment>
<evidence type="ECO:0000256" key="2">
    <source>
        <dbReference type="SAM" id="SignalP"/>
    </source>
</evidence>
<reference evidence="3 4" key="1">
    <citation type="submission" date="2014-11" db="EMBL/GenBank/DDBJ databases">
        <title>Genetic blueprint of the zoonotic pathogen Toxocara canis.</title>
        <authorList>
            <person name="Zhu X.-Q."/>
            <person name="Korhonen P.K."/>
            <person name="Cai H."/>
            <person name="Young N.D."/>
            <person name="Nejsum P."/>
            <person name="von Samson-Himmelstjerna G."/>
            <person name="Boag P.R."/>
            <person name="Tan P."/>
            <person name="Li Q."/>
            <person name="Min J."/>
            <person name="Yang Y."/>
            <person name="Wang X."/>
            <person name="Fang X."/>
            <person name="Hall R.S."/>
            <person name="Hofmann A."/>
            <person name="Sternberg P.W."/>
            <person name="Jex A.R."/>
            <person name="Gasser R.B."/>
        </authorList>
    </citation>
    <scope>NUCLEOTIDE SEQUENCE [LARGE SCALE GENOMIC DNA]</scope>
    <source>
        <strain evidence="3">PN_DK_2014</strain>
    </source>
</reference>
<evidence type="ECO:0000256" key="1">
    <source>
        <dbReference type="SAM" id="Phobius"/>
    </source>
</evidence>
<evidence type="ECO:0000313" key="4">
    <source>
        <dbReference type="Proteomes" id="UP000031036"/>
    </source>
</evidence>
<keyword evidence="1" id="KW-0472">Membrane</keyword>
<sequence length="142" mass="16018">MDVASRLLLVIISVAIFMAGPPSMTSTTLCEAQSGKSVTSKAKEAHAGQLKHKNDRLSSYANVRKLFAEKQRKLDANKEIRKLAVKRNKATIVAVLAIFIIISVLWIAWNCLSYCRKMKEFVDLQTKEETMMAEQADDWRSQ</sequence>
<protein>
    <recommendedName>
        <fullName evidence="5">Transmembrane protein</fullName>
    </recommendedName>
</protein>
<dbReference type="EMBL" id="JPKZ01002255">
    <property type="protein sequence ID" value="KHN77707.1"/>
    <property type="molecule type" value="Genomic_DNA"/>
</dbReference>
<evidence type="ECO:0008006" key="5">
    <source>
        <dbReference type="Google" id="ProtNLM"/>
    </source>
</evidence>
<dbReference type="AlphaFoldDB" id="A0A0B2V8A5"/>
<keyword evidence="4" id="KW-1185">Reference proteome</keyword>
<evidence type="ECO:0000313" key="3">
    <source>
        <dbReference type="EMBL" id="KHN77707.1"/>
    </source>
</evidence>